<reference evidence="1 2" key="1">
    <citation type="journal article" date="2010" name="Stand. Genomic Sci.">
        <title>Complete genome sequence of Archaeoglobus profundus type strain (AV18).</title>
        <authorList>
            <person name="von Jan M."/>
            <person name="Lapidus A."/>
            <person name="Del Rio T.G."/>
            <person name="Copeland A."/>
            <person name="Tice H."/>
            <person name="Cheng J.F."/>
            <person name="Lucas S."/>
            <person name="Chen F."/>
            <person name="Nolan M."/>
            <person name="Goodwin L."/>
            <person name="Han C."/>
            <person name="Pitluck S."/>
            <person name="Liolios K."/>
            <person name="Ivanova N."/>
            <person name="Mavromatis K."/>
            <person name="Ovchinnikova G."/>
            <person name="Chertkov O."/>
            <person name="Pati A."/>
            <person name="Chen A."/>
            <person name="Palaniappan K."/>
            <person name="Land M."/>
            <person name="Hauser L."/>
            <person name="Chang Y.J."/>
            <person name="Jeffries C.D."/>
            <person name="Saunders E."/>
            <person name="Brettin T."/>
            <person name="Detter J.C."/>
            <person name="Chain P."/>
            <person name="Eichinger K."/>
            <person name="Huber H."/>
            <person name="Spring S."/>
            <person name="Rohde M."/>
            <person name="Goker M."/>
            <person name="Wirth R."/>
            <person name="Woyke T."/>
            <person name="Bristow J."/>
            <person name="Eisen J.A."/>
            <person name="Markowitz V."/>
            <person name="Hugenholtz P."/>
            <person name="Kyrpides N.C."/>
            <person name="Klenk H.P."/>
        </authorList>
    </citation>
    <scope>NUCLEOTIDE SEQUENCE [LARGE SCALE GENOMIC DNA]</scope>
    <source>
        <strain evidence="2">DSM 5631 / JCM 9629 / NBRC 100127 / Av18</strain>
    </source>
</reference>
<dbReference type="KEGG" id="apo:Arcpr_0566"/>
<gene>
    <name evidence="1" type="ordered locus">Arcpr_0566</name>
</gene>
<keyword evidence="2" id="KW-1185">Reference proteome</keyword>
<dbReference type="AlphaFoldDB" id="D2RH56"/>
<dbReference type="PaxDb" id="572546-Arcpr_0566"/>
<sequence>MKADFEKKHREFLSYERFVRGVKRLREKGVIKEVIEEK</sequence>
<organism evidence="1 2">
    <name type="scientific">Archaeoglobus profundus (strain DSM 5631 / JCM 9629 / NBRC 100127 / Av18)</name>
    <dbReference type="NCBI Taxonomy" id="572546"/>
    <lineage>
        <taxon>Archaea</taxon>
        <taxon>Methanobacteriati</taxon>
        <taxon>Methanobacteriota</taxon>
        <taxon>Archaeoglobi</taxon>
        <taxon>Archaeoglobales</taxon>
        <taxon>Archaeoglobaceae</taxon>
        <taxon>Archaeoglobus</taxon>
    </lineage>
</organism>
<accession>D2RH56</accession>
<name>D2RH56_ARCPA</name>
<dbReference type="HOGENOM" id="CLU_3322754_0_0_2"/>
<protein>
    <submittedName>
        <fullName evidence="1">Uncharacterized protein</fullName>
    </submittedName>
</protein>
<dbReference type="Proteomes" id="UP000001901">
    <property type="component" value="Chromosome"/>
</dbReference>
<dbReference type="EMBL" id="CP001857">
    <property type="protein sequence ID" value="ADB57631.1"/>
    <property type="molecule type" value="Genomic_DNA"/>
</dbReference>
<proteinExistence type="predicted"/>
<evidence type="ECO:0000313" key="2">
    <source>
        <dbReference type="Proteomes" id="UP000001901"/>
    </source>
</evidence>
<evidence type="ECO:0000313" key="1">
    <source>
        <dbReference type="EMBL" id="ADB57631.1"/>
    </source>
</evidence>